<feature type="chain" id="PRO_5043045722" description="Survival protein SurE-like phosphatase/nucleotidase domain-containing protein" evidence="4">
    <location>
        <begin position="23"/>
        <end position="360"/>
    </location>
</feature>
<organism evidence="6 7">
    <name type="scientific">Knufia fluminis</name>
    <dbReference type="NCBI Taxonomy" id="191047"/>
    <lineage>
        <taxon>Eukaryota</taxon>
        <taxon>Fungi</taxon>
        <taxon>Dikarya</taxon>
        <taxon>Ascomycota</taxon>
        <taxon>Pezizomycotina</taxon>
        <taxon>Eurotiomycetes</taxon>
        <taxon>Chaetothyriomycetidae</taxon>
        <taxon>Chaetothyriales</taxon>
        <taxon>Trichomeriaceae</taxon>
        <taxon>Knufia</taxon>
    </lineage>
</organism>
<comment type="caution">
    <text evidence="6">The sequence shown here is derived from an EMBL/GenBank/DDBJ whole genome shotgun (WGS) entry which is preliminary data.</text>
</comment>
<keyword evidence="4" id="KW-0732">Signal</keyword>
<proteinExistence type="inferred from homology"/>
<dbReference type="InterPro" id="IPR002828">
    <property type="entry name" value="SurE-like_Pase/nucleotidase"/>
</dbReference>
<dbReference type="SUPFAM" id="SSF64167">
    <property type="entry name" value="SurE-like"/>
    <property type="match status" value="1"/>
</dbReference>
<dbReference type="GO" id="GO:0008252">
    <property type="term" value="F:nucleotidase activity"/>
    <property type="evidence" value="ECO:0007669"/>
    <property type="project" value="InterPro"/>
</dbReference>
<gene>
    <name evidence="6" type="ORF">OHC33_000758</name>
</gene>
<protein>
    <recommendedName>
        <fullName evidence="5">Survival protein SurE-like phosphatase/nucleotidase domain-containing protein</fullName>
    </recommendedName>
</protein>
<feature type="signal peptide" evidence="4">
    <location>
        <begin position="1"/>
        <end position="22"/>
    </location>
</feature>
<evidence type="ECO:0000256" key="1">
    <source>
        <dbReference type="ARBA" id="ARBA00011062"/>
    </source>
</evidence>
<dbReference type="Proteomes" id="UP001316803">
    <property type="component" value="Unassembled WGS sequence"/>
</dbReference>
<reference evidence="6 7" key="1">
    <citation type="submission" date="2022-12" db="EMBL/GenBank/DDBJ databases">
        <title>Genomic features and morphological characterization of a novel Knufia sp. strain isolated from spacecraft assembly facility.</title>
        <authorList>
            <person name="Teixeira M."/>
            <person name="Chander A.M."/>
            <person name="Stajich J.E."/>
            <person name="Venkateswaran K."/>
        </authorList>
    </citation>
    <scope>NUCLEOTIDE SEQUENCE [LARGE SCALE GENOMIC DNA]</scope>
    <source>
        <strain evidence="6 7">FJI-L2-BK-P2</strain>
    </source>
</reference>
<dbReference type="GO" id="GO:0046872">
    <property type="term" value="F:metal ion binding"/>
    <property type="evidence" value="ECO:0007669"/>
    <property type="project" value="UniProtKB-KW"/>
</dbReference>
<keyword evidence="3" id="KW-0378">Hydrolase</keyword>
<dbReference type="Pfam" id="PF01975">
    <property type="entry name" value="SurE"/>
    <property type="match status" value="1"/>
</dbReference>
<dbReference type="PANTHER" id="PTHR30457">
    <property type="entry name" value="5'-NUCLEOTIDASE SURE"/>
    <property type="match status" value="1"/>
</dbReference>
<keyword evidence="2" id="KW-0479">Metal-binding</keyword>
<evidence type="ECO:0000259" key="5">
    <source>
        <dbReference type="Pfam" id="PF01975"/>
    </source>
</evidence>
<evidence type="ECO:0000256" key="4">
    <source>
        <dbReference type="SAM" id="SignalP"/>
    </source>
</evidence>
<dbReference type="PANTHER" id="PTHR30457:SF0">
    <property type="entry name" value="PHOSPHATASE, PUTATIVE (AFU_ORTHOLOGUE AFUA_4G01070)-RELATED"/>
    <property type="match status" value="1"/>
</dbReference>
<accession>A0AAN8F007</accession>
<name>A0AAN8F007_9EURO</name>
<comment type="similarity">
    <text evidence="1">Belongs to the SurE nucleotidase family.</text>
</comment>
<evidence type="ECO:0000256" key="3">
    <source>
        <dbReference type="ARBA" id="ARBA00022801"/>
    </source>
</evidence>
<evidence type="ECO:0000313" key="7">
    <source>
        <dbReference type="Proteomes" id="UP001316803"/>
    </source>
</evidence>
<evidence type="ECO:0000313" key="6">
    <source>
        <dbReference type="EMBL" id="KAK5957571.1"/>
    </source>
</evidence>
<dbReference type="InterPro" id="IPR030048">
    <property type="entry name" value="SurE"/>
</dbReference>
<keyword evidence="7" id="KW-1185">Reference proteome</keyword>
<dbReference type="InterPro" id="IPR036523">
    <property type="entry name" value="SurE-like_sf"/>
</dbReference>
<dbReference type="EMBL" id="JAKLMC020000002">
    <property type="protein sequence ID" value="KAK5957571.1"/>
    <property type="molecule type" value="Genomic_DNA"/>
</dbReference>
<evidence type="ECO:0000256" key="2">
    <source>
        <dbReference type="ARBA" id="ARBA00022723"/>
    </source>
</evidence>
<dbReference type="AlphaFoldDB" id="A0AAN8F007"/>
<sequence length="360" mass="38431">MRSSTVHTAAVAATALAPAVSALNILMNNDDGFGSANIRELYRMLVDDGHDVVMVAPATQQSAQGGRSVFTEYGTLQQPTQYDIVPAGAPAVGQDPIDNNIWYYNGTPAACTFVALDWVIPQYYDNKTMDLFVSGPNFGTNMGPFVWTLSGTAGAAYAAVSRNLPAIAFSAGNLDQRPYTQVNSTSETASGFADPSTISAELSMNIISALINNTNPGDRLLPLGYGFNVNWAEIDTLEANATCVQPEFYHTRFTGGALTDIAVRNATTGVFRYAEIWTEGVNACINGDCSLPGETEIVDSGCYGAVSTFTIDYSAPSGEADSAVRGKLSDVVLSGMPEGAKRRRAMTKREYEMSASRRHD</sequence>
<feature type="domain" description="Survival protein SurE-like phosphatase/nucleotidase" evidence="5">
    <location>
        <begin position="25"/>
        <end position="230"/>
    </location>
</feature>
<dbReference type="Gene3D" id="3.40.1210.10">
    <property type="entry name" value="Survival protein SurE-like phosphatase/nucleotidase"/>
    <property type="match status" value="1"/>
</dbReference>